<dbReference type="AlphaFoldDB" id="A0A6N2BLU0"/>
<reference evidence="2" key="1">
    <citation type="submission" date="2019-05" db="EMBL/GenBank/DDBJ databases">
        <title>The de novo reference genome and transcriptome assemblies of the wild tomato species Solanum chilense.</title>
        <authorList>
            <person name="Stam R."/>
            <person name="Nosenko T."/>
            <person name="Hoerger A.C."/>
            <person name="Stephan W."/>
            <person name="Seidel M.A."/>
            <person name="Kuhn J.M.M."/>
            <person name="Haberer G."/>
            <person name="Tellier A."/>
        </authorList>
    </citation>
    <scope>NUCLEOTIDE SEQUENCE</scope>
    <source>
        <tissue evidence="2">Mature leaves</tissue>
    </source>
</reference>
<evidence type="ECO:0000256" key="1">
    <source>
        <dbReference type="SAM" id="Phobius"/>
    </source>
</evidence>
<protein>
    <submittedName>
        <fullName evidence="2">Uncharacterized protein</fullName>
    </submittedName>
</protein>
<evidence type="ECO:0000313" key="2">
    <source>
        <dbReference type="EMBL" id="TMW94580.1"/>
    </source>
</evidence>
<comment type="caution">
    <text evidence="2">The sequence shown here is derived from an EMBL/GenBank/DDBJ whole genome shotgun (WGS) entry which is preliminary data.</text>
</comment>
<gene>
    <name evidence="2" type="ORF">EJD97_010064</name>
</gene>
<feature type="transmembrane region" description="Helical" evidence="1">
    <location>
        <begin position="74"/>
        <end position="93"/>
    </location>
</feature>
<proteinExistence type="predicted"/>
<keyword evidence="1" id="KW-0472">Membrane</keyword>
<accession>A0A6N2BLU0</accession>
<dbReference type="EMBL" id="RXGB01002591">
    <property type="protein sequence ID" value="TMW94580.1"/>
    <property type="molecule type" value="Genomic_DNA"/>
</dbReference>
<organism evidence="2">
    <name type="scientific">Solanum chilense</name>
    <name type="common">Tomato</name>
    <name type="synonym">Lycopersicon chilense</name>
    <dbReference type="NCBI Taxonomy" id="4083"/>
    <lineage>
        <taxon>Eukaryota</taxon>
        <taxon>Viridiplantae</taxon>
        <taxon>Streptophyta</taxon>
        <taxon>Embryophyta</taxon>
        <taxon>Tracheophyta</taxon>
        <taxon>Spermatophyta</taxon>
        <taxon>Magnoliopsida</taxon>
        <taxon>eudicotyledons</taxon>
        <taxon>Gunneridae</taxon>
        <taxon>Pentapetalae</taxon>
        <taxon>asterids</taxon>
        <taxon>lamiids</taxon>
        <taxon>Solanales</taxon>
        <taxon>Solanaceae</taxon>
        <taxon>Solanoideae</taxon>
        <taxon>Solaneae</taxon>
        <taxon>Solanum</taxon>
        <taxon>Solanum subgen. Lycopersicon</taxon>
    </lineage>
</organism>
<keyword evidence="1" id="KW-1133">Transmembrane helix</keyword>
<sequence length="169" mass="19307">MQSTRSRGEPTLPFDPELNRRLHRINNQQNLTNLVGGITYQPPPPLDAPNQVVVVNLVDDALRRQRPVPRLKSSIGETLISLILMGLLSYLLYRRVTQQFPSRIDDLEEMSADNRIWKQRLVDFGLPYEDPHAHIAKLRSVCNSCVGRLDLYMNAIGLKVFHLSLTEIP</sequence>
<keyword evidence="1" id="KW-0812">Transmembrane</keyword>
<name>A0A6N2BLU0_SOLCI</name>